<dbReference type="EMBL" id="MASW01000002">
    <property type="protein sequence ID" value="PXY26904.1"/>
    <property type="molecule type" value="Genomic_DNA"/>
</dbReference>
<gene>
    <name evidence="2" type="ORF">BAY60_10380</name>
</gene>
<comment type="caution">
    <text evidence="2">The sequence shown here is derived from an EMBL/GenBank/DDBJ whole genome shotgun (WGS) entry which is preliminary data.</text>
</comment>
<evidence type="ECO:0000313" key="2">
    <source>
        <dbReference type="EMBL" id="PXY26904.1"/>
    </source>
</evidence>
<name>A0A2V4AYB3_9PSEU</name>
<dbReference type="InterPro" id="IPR036271">
    <property type="entry name" value="Tet_transcr_reg_TetR-rel_C_sf"/>
</dbReference>
<dbReference type="Proteomes" id="UP000249915">
    <property type="component" value="Unassembled WGS sequence"/>
</dbReference>
<reference evidence="2 3" key="1">
    <citation type="submission" date="2016-07" db="EMBL/GenBank/DDBJ databases">
        <title>Draft genome sequence of Prauserella muralis DSM 45305, isolated from a mould-covered wall in an indoor environment.</title>
        <authorList>
            <person name="Ruckert C."/>
            <person name="Albersmeier A."/>
            <person name="Jiang C.-L."/>
            <person name="Jiang Y."/>
            <person name="Kalinowski J."/>
            <person name="Schneider O."/>
            <person name="Winkler A."/>
            <person name="Zotchev S.B."/>
        </authorList>
    </citation>
    <scope>NUCLEOTIDE SEQUENCE [LARGE SCALE GENOMIC DNA]</scope>
    <source>
        <strain evidence="2 3">DSM 45305</strain>
    </source>
</reference>
<proteinExistence type="predicted"/>
<protein>
    <submittedName>
        <fullName evidence="2">TetR family transcriptional regulator</fullName>
    </submittedName>
</protein>
<dbReference type="AlphaFoldDB" id="A0A2V4AYB3"/>
<sequence>MPRGVAIPEIRQHLFAAAEQVIVRDGPAKLSGRAVTGQAGVASGLLYAHFADLDEFLAAYAVDRGFLVSAEAANLPRRAGSGSVAGNLCDAVLATPPVTLPALTRLLVSRPELTGRVRAVLGERTAGLDAIEGAAATYLRREQRLGRVVEAADPGALALTLVGVVHHVMLTAPGEADARTRIRDVVTALVTGLSSGDAPQLRPVTRRGGRSC</sequence>
<organism evidence="2 3">
    <name type="scientific">Prauserella muralis</name>
    <dbReference type="NCBI Taxonomy" id="588067"/>
    <lineage>
        <taxon>Bacteria</taxon>
        <taxon>Bacillati</taxon>
        <taxon>Actinomycetota</taxon>
        <taxon>Actinomycetes</taxon>
        <taxon>Pseudonocardiales</taxon>
        <taxon>Pseudonocardiaceae</taxon>
        <taxon>Prauserella</taxon>
    </lineage>
</organism>
<dbReference type="GO" id="GO:0003677">
    <property type="term" value="F:DNA binding"/>
    <property type="evidence" value="ECO:0007669"/>
    <property type="project" value="UniProtKB-UniRule"/>
</dbReference>
<evidence type="ECO:0000256" key="1">
    <source>
        <dbReference type="ARBA" id="ARBA00023125"/>
    </source>
</evidence>
<dbReference type="Gene3D" id="1.10.357.10">
    <property type="entry name" value="Tetracycline Repressor, domain 2"/>
    <property type="match status" value="1"/>
</dbReference>
<dbReference type="OrthoDB" id="5068503at2"/>
<keyword evidence="3" id="KW-1185">Reference proteome</keyword>
<keyword evidence="1" id="KW-0238">DNA-binding</keyword>
<evidence type="ECO:0000313" key="3">
    <source>
        <dbReference type="Proteomes" id="UP000249915"/>
    </source>
</evidence>
<dbReference type="RefSeq" id="WP_112280902.1">
    <property type="nucleotide sequence ID" value="NZ_MASW01000002.1"/>
</dbReference>
<dbReference type="SUPFAM" id="SSF48498">
    <property type="entry name" value="Tetracyclin repressor-like, C-terminal domain"/>
    <property type="match status" value="1"/>
</dbReference>
<dbReference type="PROSITE" id="PS50977">
    <property type="entry name" value="HTH_TETR_2"/>
    <property type="match status" value="1"/>
</dbReference>
<dbReference type="SUPFAM" id="SSF46689">
    <property type="entry name" value="Homeodomain-like"/>
    <property type="match status" value="1"/>
</dbReference>
<dbReference type="InterPro" id="IPR009057">
    <property type="entry name" value="Homeodomain-like_sf"/>
</dbReference>
<accession>A0A2V4AYB3</accession>
<dbReference type="Pfam" id="PF00440">
    <property type="entry name" value="TetR_N"/>
    <property type="match status" value="1"/>
</dbReference>
<dbReference type="InterPro" id="IPR001647">
    <property type="entry name" value="HTH_TetR"/>
</dbReference>